<dbReference type="EMBL" id="JAACJP010000003">
    <property type="protein sequence ID" value="KAF5385746.1"/>
    <property type="molecule type" value="Genomic_DNA"/>
</dbReference>
<comment type="caution">
    <text evidence="2">The sequence shown here is derived from an EMBL/GenBank/DDBJ whole genome shotgun (WGS) entry which is preliminary data.</text>
</comment>
<feature type="region of interest" description="Disordered" evidence="1">
    <location>
        <begin position="497"/>
        <end position="531"/>
    </location>
</feature>
<feature type="compositionally biased region" description="Basic and acidic residues" evidence="1">
    <location>
        <begin position="100"/>
        <end position="109"/>
    </location>
</feature>
<organism evidence="2 3">
    <name type="scientific">Tricholomella constricta</name>
    <dbReference type="NCBI Taxonomy" id="117010"/>
    <lineage>
        <taxon>Eukaryota</taxon>
        <taxon>Fungi</taxon>
        <taxon>Dikarya</taxon>
        <taxon>Basidiomycota</taxon>
        <taxon>Agaricomycotina</taxon>
        <taxon>Agaricomycetes</taxon>
        <taxon>Agaricomycetidae</taxon>
        <taxon>Agaricales</taxon>
        <taxon>Tricholomatineae</taxon>
        <taxon>Lyophyllaceae</taxon>
        <taxon>Tricholomella</taxon>
    </lineage>
</organism>
<feature type="compositionally biased region" description="Acidic residues" evidence="1">
    <location>
        <begin position="520"/>
        <end position="531"/>
    </location>
</feature>
<evidence type="ECO:0000313" key="2">
    <source>
        <dbReference type="EMBL" id="KAF5385746.1"/>
    </source>
</evidence>
<evidence type="ECO:0000313" key="3">
    <source>
        <dbReference type="Proteomes" id="UP000565441"/>
    </source>
</evidence>
<feature type="region of interest" description="Disordered" evidence="1">
    <location>
        <begin position="1"/>
        <end position="184"/>
    </location>
</feature>
<dbReference type="OrthoDB" id="3237371at2759"/>
<feature type="compositionally biased region" description="Basic and acidic residues" evidence="1">
    <location>
        <begin position="72"/>
        <end position="92"/>
    </location>
</feature>
<name>A0A8H5M9S3_9AGAR</name>
<feature type="compositionally biased region" description="Acidic residues" evidence="1">
    <location>
        <begin position="26"/>
        <end position="42"/>
    </location>
</feature>
<dbReference type="Proteomes" id="UP000565441">
    <property type="component" value="Unassembled WGS sequence"/>
</dbReference>
<reference evidence="2 3" key="1">
    <citation type="journal article" date="2020" name="ISME J.">
        <title>Uncovering the hidden diversity of litter-decomposition mechanisms in mushroom-forming fungi.</title>
        <authorList>
            <person name="Floudas D."/>
            <person name="Bentzer J."/>
            <person name="Ahren D."/>
            <person name="Johansson T."/>
            <person name="Persson P."/>
            <person name="Tunlid A."/>
        </authorList>
    </citation>
    <scope>NUCLEOTIDE SEQUENCE [LARGE SCALE GENOMIC DNA]</scope>
    <source>
        <strain evidence="2 3">CBS 661.87</strain>
    </source>
</reference>
<accession>A0A8H5M9S3</accession>
<dbReference type="AlphaFoldDB" id="A0A8H5M9S3"/>
<proteinExistence type="predicted"/>
<sequence length="531" mass="59517">MRSVAESGGLLDDPSSEDQYRPLSAQEEDELFDDSAEEESDEQQGAANQKKKHTLKERGQLRSEVQALRARSQNEEHNKKKRKAHDDRTRRDKNIKKLKKSETGLRDGWDQPVDDTDNTSAWDDSGWPASSSHKRSFSRGSVMSISSGPAPTSVPVSEDGVTSDNEPLGGISDSDEKEESRKGANVKVCDAEESGLITHDHQHQSLAKVVPTTDVPDFVSPQRFIPRPIRRRQEIRTSKDIPAAIKDDFDNIFCPKLHEIFAVETPWGSIYDYETQIHNLWAQVFPKVAFGSGEGGMKRIVMKLADDRLGAWRTRIGKAALDYMSEDLEFPEDTPEYISKWCKWALSGTYKARPFYWREYVDASPDGSQPRVRRGMFQHPLILVGLGHHLNRVSDLPANQRSKQHPQTALIMAIQAALRAISRWTSGKFLEVPRPYGDFSGENWNDLDGRNPKSFPQFPEGVIQGPTSVSDLTRVVKALSDENWRLILQAAAPFALGRKKKAKQAPIPTPHASSKGPDSSDVEIVDDDLQA</sequence>
<evidence type="ECO:0000256" key="1">
    <source>
        <dbReference type="SAM" id="MobiDB-lite"/>
    </source>
</evidence>
<gene>
    <name evidence="2" type="ORF">D9615_002510</name>
</gene>
<keyword evidence="3" id="KW-1185">Reference proteome</keyword>
<protein>
    <submittedName>
        <fullName evidence="2">Uncharacterized protein</fullName>
    </submittedName>
</protein>